<dbReference type="EMBL" id="CAJPEV010014378">
    <property type="protein sequence ID" value="CAG0906941.1"/>
    <property type="molecule type" value="Genomic_DNA"/>
</dbReference>
<feature type="non-terminal residue" evidence="2">
    <location>
        <position position="110"/>
    </location>
</feature>
<evidence type="ECO:0000313" key="3">
    <source>
        <dbReference type="Proteomes" id="UP000677054"/>
    </source>
</evidence>
<feature type="chain" id="PRO_5036210555" evidence="1">
    <location>
        <begin position="23"/>
        <end position="110"/>
    </location>
</feature>
<dbReference type="EMBL" id="LR913896">
    <property type="protein sequence ID" value="CAD7254923.1"/>
    <property type="molecule type" value="Genomic_DNA"/>
</dbReference>
<proteinExistence type="predicted"/>
<dbReference type="AlphaFoldDB" id="A0A7R9FUC3"/>
<name>A0A7R9FUC3_9CRUS</name>
<evidence type="ECO:0000256" key="1">
    <source>
        <dbReference type="SAM" id="SignalP"/>
    </source>
</evidence>
<keyword evidence="3" id="KW-1185">Reference proteome</keyword>
<accession>A0A7R9FUC3</accession>
<gene>
    <name evidence="2" type="ORF">DSTB1V02_LOCUS14669</name>
</gene>
<organism evidence="2">
    <name type="scientific">Darwinula stevensoni</name>
    <dbReference type="NCBI Taxonomy" id="69355"/>
    <lineage>
        <taxon>Eukaryota</taxon>
        <taxon>Metazoa</taxon>
        <taxon>Ecdysozoa</taxon>
        <taxon>Arthropoda</taxon>
        <taxon>Crustacea</taxon>
        <taxon>Oligostraca</taxon>
        <taxon>Ostracoda</taxon>
        <taxon>Podocopa</taxon>
        <taxon>Podocopida</taxon>
        <taxon>Darwinulocopina</taxon>
        <taxon>Darwinuloidea</taxon>
        <taxon>Darwinulidae</taxon>
        <taxon>Darwinula</taxon>
    </lineage>
</organism>
<keyword evidence="1" id="KW-0732">Signal</keyword>
<sequence length="110" mass="12379">TFTIFLLLQIAILASTIRNMEGKKAVSTLMHQLMDDGAALHFTLFASPQDTRRSRSLKTWASLTSYQKPLIAVEKLLPCLNRREPSLLVTSFIRLSSAFVSRNVHKCDSL</sequence>
<reference evidence="2" key="1">
    <citation type="submission" date="2020-11" db="EMBL/GenBank/DDBJ databases">
        <authorList>
            <person name="Tran Van P."/>
        </authorList>
    </citation>
    <scope>NUCLEOTIDE SEQUENCE</scope>
</reference>
<evidence type="ECO:0000313" key="2">
    <source>
        <dbReference type="EMBL" id="CAD7254923.1"/>
    </source>
</evidence>
<feature type="signal peptide" evidence="1">
    <location>
        <begin position="1"/>
        <end position="22"/>
    </location>
</feature>
<dbReference type="Proteomes" id="UP000677054">
    <property type="component" value="Unassembled WGS sequence"/>
</dbReference>
<protein>
    <submittedName>
        <fullName evidence="2">Uncharacterized protein</fullName>
    </submittedName>
</protein>